<keyword evidence="2" id="KW-1185">Reference proteome</keyword>
<dbReference type="EMBL" id="CP041765">
    <property type="protein sequence ID" value="QDQ96816.1"/>
    <property type="molecule type" value="Genomic_DNA"/>
</dbReference>
<reference evidence="1 2" key="2">
    <citation type="submission" date="2019-07" db="EMBL/GenBank/DDBJ databases">
        <authorList>
            <person name="Huang Y."/>
        </authorList>
    </citation>
    <scope>NUCLEOTIDE SEQUENCE [LARGE SCALE GENOMIC DNA]</scope>
    <source>
        <strain evidence="1 2">HY188</strain>
    </source>
</reference>
<sequence>MSTTDEEPDERKGLDALWESALAYGRAPLSAELLQFVRRMPAIAPYNAALIGVQRPGSRFVLTARAWRKRFGRRVAPGANPLVILKPFGPVQFVYDVADVEGEPLPDEIISPFASRGPVTEDGFARFTRALPSAGIAYAESQRGPASAGVLARLGTPRWRRVGDRETELAYEMVVNRDLDVNAKFATVAHELGHLYCGHLGAFAPPVTVDRRGIRSRPKVVIKDRSRLGHAAMEYEAESVSWLVCGRVGVDTPSAEYLGGLPQDGSASKVSLEAILGAVHRVESLGGGAEKLGAMIRVDIPALFTARATAVR</sequence>
<dbReference type="OrthoDB" id="1550386at2"/>
<organism evidence="1 2">
    <name type="scientific">Tomitella fengzijianii</name>
    <dbReference type="NCBI Taxonomy" id="2597660"/>
    <lineage>
        <taxon>Bacteria</taxon>
        <taxon>Bacillati</taxon>
        <taxon>Actinomycetota</taxon>
        <taxon>Actinomycetes</taxon>
        <taxon>Mycobacteriales</taxon>
        <taxon>Tomitella</taxon>
    </lineage>
</organism>
<evidence type="ECO:0008006" key="3">
    <source>
        <dbReference type="Google" id="ProtNLM"/>
    </source>
</evidence>
<dbReference type="RefSeq" id="WP_143906877.1">
    <property type="nucleotide sequence ID" value="NZ_CP041765.1"/>
</dbReference>
<evidence type="ECO:0000313" key="2">
    <source>
        <dbReference type="Proteomes" id="UP000317344"/>
    </source>
</evidence>
<dbReference type="AlphaFoldDB" id="A0A516X158"/>
<accession>A0A516X158</accession>
<protein>
    <recommendedName>
        <fullName evidence="3">IrrE N-terminal-like domain-containing protein</fullName>
    </recommendedName>
</protein>
<proteinExistence type="predicted"/>
<gene>
    <name evidence="1" type="ORF">FO059_04990</name>
</gene>
<evidence type="ECO:0000313" key="1">
    <source>
        <dbReference type="EMBL" id="QDQ96816.1"/>
    </source>
</evidence>
<reference evidence="1 2" key="1">
    <citation type="submission" date="2019-07" db="EMBL/GenBank/DDBJ databases">
        <title>Tomitella cavernea sp. nov., an actinomycete isolated from soil.</title>
        <authorList>
            <person name="Cheng J."/>
        </authorList>
    </citation>
    <scope>NUCLEOTIDE SEQUENCE [LARGE SCALE GENOMIC DNA]</scope>
    <source>
        <strain evidence="1 2">HY188</strain>
    </source>
</reference>
<dbReference type="Proteomes" id="UP000317344">
    <property type="component" value="Chromosome"/>
</dbReference>
<name>A0A516X158_9ACTN</name>
<dbReference type="KEGG" id="toy:FO059_04990"/>